<dbReference type="RefSeq" id="WP_167395949.1">
    <property type="nucleotide sequence ID" value="NZ_JBEPSB010000002.1"/>
</dbReference>
<keyword evidence="1" id="KW-0472">Membrane</keyword>
<organism evidence="2 3">
    <name type="scientific">Lysinibacillus parviboronicapiens</name>
    <dbReference type="NCBI Taxonomy" id="436516"/>
    <lineage>
        <taxon>Bacteria</taxon>
        <taxon>Bacillati</taxon>
        <taxon>Bacillota</taxon>
        <taxon>Bacilli</taxon>
        <taxon>Bacillales</taxon>
        <taxon>Bacillaceae</taxon>
        <taxon>Lysinibacillus</taxon>
    </lineage>
</organism>
<keyword evidence="1" id="KW-0812">Transmembrane</keyword>
<reference evidence="2 3" key="1">
    <citation type="submission" date="2024-06" db="EMBL/GenBank/DDBJ databases">
        <title>Sorghum-associated microbial communities from plants grown in Nebraska, USA.</title>
        <authorList>
            <person name="Schachtman D."/>
        </authorList>
    </citation>
    <scope>NUCLEOTIDE SEQUENCE [LARGE SCALE GENOMIC DNA]</scope>
    <source>
        <strain evidence="2 3">736</strain>
    </source>
</reference>
<dbReference type="Proteomes" id="UP001549363">
    <property type="component" value="Unassembled WGS sequence"/>
</dbReference>
<accession>A0ABV2PFU0</accession>
<evidence type="ECO:0000313" key="2">
    <source>
        <dbReference type="EMBL" id="MET4559533.1"/>
    </source>
</evidence>
<comment type="caution">
    <text evidence="2">The sequence shown here is derived from an EMBL/GenBank/DDBJ whole genome shotgun (WGS) entry which is preliminary data.</text>
</comment>
<sequence length="53" mass="6043">MKDLDDVKSTFLPLGILVILTILWKTTHSVGAGISIMVFWMSWRQLLKKGIIK</sequence>
<keyword evidence="1" id="KW-1133">Transmembrane helix</keyword>
<dbReference type="EMBL" id="JBEPSB010000002">
    <property type="protein sequence ID" value="MET4559533.1"/>
    <property type="molecule type" value="Genomic_DNA"/>
</dbReference>
<evidence type="ECO:0000313" key="3">
    <source>
        <dbReference type="Proteomes" id="UP001549363"/>
    </source>
</evidence>
<proteinExistence type="predicted"/>
<evidence type="ECO:0000256" key="1">
    <source>
        <dbReference type="SAM" id="Phobius"/>
    </source>
</evidence>
<protein>
    <submittedName>
        <fullName evidence="2">Uncharacterized protein</fullName>
    </submittedName>
</protein>
<name>A0ABV2PFU0_9BACI</name>
<keyword evidence="3" id="KW-1185">Reference proteome</keyword>
<feature type="transmembrane region" description="Helical" evidence="1">
    <location>
        <begin position="12"/>
        <end position="43"/>
    </location>
</feature>
<gene>
    <name evidence="2" type="ORF">ABIA69_000676</name>
</gene>